<dbReference type="Proteomes" id="UP000321570">
    <property type="component" value="Unassembled WGS sequence"/>
</dbReference>
<dbReference type="EMBL" id="CABIJS010000555">
    <property type="protein sequence ID" value="VUZ53320.1"/>
    <property type="molecule type" value="Genomic_DNA"/>
</dbReference>
<evidence type="ECO:0000313" key="1">
    <source>
        <dbReference type="EMBL" id="VUZ53311.1"/>
    </source>
</evidence>
<organism evidence="2 3">
    <name type="scientific">Hymenolepis diminuta</name>
    <name type="common">Rat tapeworm</name>
    <dbReference type="NCBI Taxonomy" id="6216"/>
    <lineage>
        <taxon>Eukaryota</taxon>
        <taxon>Metazoa</taxon>
        <taxon>Spiralia</taxon>
        <taxon>Lophotrochozoa</taxon>
        <taxon>Platyhelminthes</taxon>
        <taxon>Cestoda</taxon>
        <taxon>Eucestoda</taxon>
        <taxon>Cyclophyllidea</taxon>
        <taxon>Hymenolepididae</taxon>
        <taxon>Hymenolepis</taxon>
    </lineage>
</organism>
<sequence length="108" mass="12475">MRYEATFLEKTIFKKCYVTNRSIKLTVSRRKRNRLDTYSRTYECGECRESMRPVSTCCQNPSSFYSYSTTETRFSQDSGLTYHSGHTKGVTCTTVINSHSKVSDVILL</sequence>
<evidence type="ECO:0000313" key="3">
    <source>
        <dbReference type="Proteomes" id="UP000321570"/>
    </source>
</evidence>
<name>A0A564Z1M8_HYMDI</name>
<proteinExistence type="predicted"/>
<keyword evidence="3" id="KW-1185">Reference proteome</keyword>
<accession>A0A564Z1M8</accession>
<dbReference type="EMBL" id="CABIJS010000555">
    <property type="protein sequence ID" value="VUZ53311.1"/>
    <property type="molecule type" value="Genomic_DNA"/>
</dbReference>
<evidence type="ECO:0000313" key="2">
    <source>
        <dbReference type="EMBL" id="VUZ53320.1"/>
    </source>
</evidence>
<dbReference type="AlphaFoldDB" id="A0A564Z1M8"/>
<reference evidence="2 3" key="1">
    <citation type="submission" date="2019-07" db="EMBL/GenBank/DDBJ databases">
        <authorList>
            <person name="Jastrzebski P J."/>
            <person name="Paukszto L."/>
            <person name="Jastrzebski P J."/>
        </authorList>
    </citation>
    <scope>NUCLEOTIDE SEQUENCE [LARGE SCALE GENOMIC DNA]</scope>
    <source>
        <strain evidence="2 3">WMS-il1</strain>
    </source>
</reference>
<protein>
    <submittedName>
        <fullName evidence="2">Uncharacterized protein</fullName>
    </submittedName>
</protein>
<gene>
    <name evidence="1" type="ORF">WMSIL1_LOCUS11761</name>
    <name evidence="2" type="ORF">WMSIL1_LOCUS11830</name>
</gene>